<evidence type="ECO:0000256" key="7">
    <source>
        <dbReference type="ARBA" id="ARBA00023015"/>
    </source>
</evidence>
<dbReference type="SUPFAM" id="SSF52540">
    <property type="entry name" value="P-loop containing nucleoside triphosphate hydrolases"/>
    <property type="match status" value="2"/>
</dbReference>
<keyword evidence="2" id="KW-0547">Nucleotide-binding</keyword>
<dbReference type="PRINTS" id="PR00503">
    <property type="entry name" value="BROMODOMAIN"/>
</dbReference>
<dbReference type="Pfam" id="PF00439">
    <property type="entry name" value="Bromodomain"/>
    <property type="match status" value="1"/>
</dbReference>
<evidence type="ECO:0000256" key="8">
    <source>
        <dbReference type="ARBA" id="ARBA00023117"/>
    </source>
</evidence>
<comment type="subcellular location">
    <subcellularLocation>
        <location evidence="1">Nucleus</location>
    </subcellularLocation>
</comment>
<dbReference type="PROSITE" id="PS51194">
    <property type="entry name" value="HELICASE_CTER"/>
    <property type="match status" value="1"/>
</dbReference>
<dbReference type="Gene3D" id="3.40.5.120">
    <property type="match status" value="1"/>
</dbReference>
<organism evidence="12 13">
    <name type="scientific">Dermatophagoides pteronyssinus</name>
    <name type="common">European house dust mite</name>
    <dbReference type="NCBI Taxonomy" id="6956"/>
    <lineage>
        <taxon>Eukaryota</taxon>
        <taxon>Metazoa</taxon>
        <taxon>Ecdysozoa</taxon>
        <taxon>Arthropoda</taxon>
        <taxon>Chelicerata</taxon>
        <taxon>Arachnida</taxon>
        <taxon>Acari</taxon>
        <taxon>Acariformes</taxon>
        <taxon>Sarcoptiformes</taxon>
        <taxon>Astigmata</taxon>
        <taxon>Psoroptidia</taxon>
        <taxon>Analgoidea</taxon>
        <taxon>Pyroglyphidae</taxon>
        <taxon>Dermatophagoidinae</taxon>
        <taxon>Dermatophagoides</taxon>
    </lineage>
</organism>
<dbReference type="SMART" id="SM01314">
    <property type="entry name" value="SnAC"/>
    <property type="match status" value="1"/>
</dbReference>
<dbReference type="PROSITE" id="PS51666">
    <property type="entry name" value="QLQ"/>
    <property type="match status" value="1"/>
</dbReference>
<evidence type="ECO:0000256" key="1">
    <source>
        <dbReference type="ARBA" id="ARBA00004123"/>
    </source>
</evidence>
<evidence type="ECO:0000256" key="4">
    <source>
        <dbReference type="ARBA" id="ARBA00022806"/>
    </source>
</evidence>
<dbReference type="SUPFAM" id="SSF160481">
    <property type="entry name" value="BRK domain-like"/>
    <property type="match status" value="1"/>
</dbReference>
<dbReference type="Pfam" id="PF08880">
    <property type="entry name" value="QLQ"/>
    <property type="match status" value="1"/>
</dbReference>
<dbReference type="CDD" id="cd17996">
    <property type="entry name" value="DEXHc_SMARCA2_SMARCA4"/>
    <property type="match status" value="1"/>
</dbReference>
<dbReference type="OMA" id="RMEIVQC"/>
<reference evidence="13" key="1">
    <citation type="submission" date="2025-08" db="UniProtKB">
        <authorList>
            <consortium name="RefSeq"/>
        </authorList>
    </citation>
    <scope>IDENTIFICATION</scope>
    <source>
        <strain evidence="13">Airmid</strain>
    </source>
</reference>
<dbReference type="InterPro" id="IPR027417">
    <property type="entry name" value="P-loop_NTPase"/>
</dbReference>
<dbReference type="FunFam" id="1.20.5.170:FF:000008">
    <property type="entry name" value="probable global transcription activator SNF2L2 isoform X1"/>
    <property type="match status" value="1"/>
</dbReference>
<dbReference type="InParanoid" id="A0A6P6Y9F9"/>
<dbReference type="Gene3D" id="1.20.920.10">
    <property type="entry name" value="Bromodomain-like"/>
    <property type="match status" value="1"/>
</dbReference>
<dbReference type="Proteomes" id="UP000515146">
    <property type="component" value="Unplaced"/>
</dbReference>
<name>A0A6P6Y9F9_DERPT</name>
<dbReference type="SMART" id="SM00951">
    <property type="entry name" value="QLQ"/>
    <property type="match status" value="1"/>
</dbReference>
<dbReference type="Pfam" id="PF00271">
    <property type="entry name" value="Helicase_C"/>
    <property type="match status" value="1"/>
</dbReference>
<dbReference type="InterPro" id="IPR014001">
    <property type="entry name" value="Helicase_ATP-bd"/>
</dbReference>
<dbReference type="PROSITE" id="PS51192">
    <property type="entry name" value="HELICASE_ATP_BIND_1"/>
    <property type="match status" value="1"/>
</dbReference>
<dbReference type="PANTHER" id="PTHR10799">
    <property type="entry name" value="SNF2/RAD54 HELICASE FAMILY"/>
    <property type="match status" value="1"/>
</dbReference>
<dbReference type="Pfam" id="PF07529">
    <property type="entry name" value="HSA"/>
    <property type="match status" value="1"/>
</dbReference>
<keyword evidence="11" id="KW-0539">Nucleus</keyword>
<dbReference type="InterPro" id="IPR014978">
    <property type="entry name" value="Gln-Leu-Gln_QLQ"/>
</dbReference>
<dbReference type="OrthoDB" id="6017at2759"/>
<keyword evidence="12" id="KW-1185">Reference proteome</keyword>
<keyword evidence="6" id="KW-0156">Chromatin regulator</keyword>
<dbReference type="GO" id="GO:0004386">
    <property type="term" value="F:helicase activity"/>
    <property type="evidence" value="ECO:0007669"/>
    <property type="project" value="UniProtKB-KW"/>
</dbReference>
<keyword evidence="9" id="KW-0010">Activator</keyword>
<protein>
    <submittedName>
        <fullName evidence="13">Probable global transcription activator SNF2L2</fullName>
    </submittedName>
</protein>
<evidence type="ECO:0000256" key="10">
    <source>
        <dbReference type="ARBA" id="ARBA00023163"/>
    </source>
</evidence>
<keyword evidence="8" id="KW-0103">Bromodomain</keyword>
<sequence length="1743" mass="198059">MDENSNGSQGAPPVSSQSGVPQQQPQPTQPSPGPSPSSIPASSQQQIIPHHVNAGMMPPPQPGQHPHQSLPPPHMQQIPHGMNHGPQQSHTPPQQPYSMAPPTHQPQQHHPYGPSPQQTWLPPPPNSAMAPSPQHRNINHHGVLGPQPPIQGKPMPPIAGSPQQPGPPQQQPSSSPSPHGNYSTPPPQGGTGGYSYPGQHITNGEYVQSPQQGGAGNYPAPITGYGGIPNPDAKFAPHQLHQLRHQIMAYRCLARNQPIPDHVSIALQHSGKRSIQFSPQSQMHQQQQQHGGWPRQPVPSTPDLMHHQQQQQQRPQTPQQQGPPNQIAPSSGSYNMNGGPMPIKSTGMVPSQMNGPPGSAIVPSVGSGSMMNGGTGMIAGPEQQQQVVHHGHHSGSHQFPPHWRPGATTNGQPPPQVHQPPAMNERDMNTYHAMASQLQQPKLTRVTPVAKPAGLDPIELKKERESCIAQRIAHRVQELQNLPGNMSEDLRMKAMIEYRALRLLNFQKQLRADVIACMRRDTTLETGQNPKLYRKPKRIGLREARITEKLEKQQKLEQERRRKQKHQEYISAILQHAKDFKEYHRNIQAKIGRVNKAVAVYHANTEREQKKEQERIEKERMRRLMAEDEEGYRKLIDQKKDKRLAFLLSQTDEYIRNLTEMVRQHKEEQRRRGKERRKVRRKKKKNGVEGENNKENKDGTKNLPDGAIDENSQSGELRVNVIETESGKLLTGQDAPLASELDQWLQEHSGWSVAPKCERQPGESADGGGDSESEYEEATESETDDDEKSNQDSQNKNNGDGENSSTATSNPTPQISPEDDEYKGGDDQINYYNIAHGIRERVTEQSSLLRNGQLKEYQIRGLEWLVSLYNNNLNGILADEMGLGKTIQTIGLITYLIEKKRNNGPYLIIVPLSTMSNWMLEFDRWAPTVIKIAYKGSPGNRRDLCVNLKSNKFNVLLTTYEYIIKDKAVLAKIKWKYMIIDEGHRMKNHHCKLTQILNTHYTAPHRILLTGTPLQNKLPELWALLNFLLPSIFKSCNTFEQWFNAPFATTGEKVELNEEETILIIRRLHKVLRPFLLRRLKKEVESQLPDKVEYVVKCDMSALQRYLYRHMQSKGVLLTDGSEKDKKGRGGTRTLMNSIMQLRKICNHPFMFQQIEESYAEHLGLNDRIVSGPDLYRAAGKFELLDRILPKFRATNHRVLLFCQMTTAMTILEDYFNYRSYQYLRLDGTTKAEDRGALLSKFNAPGSEYFVFLLSTRAGGLGLNLQAADTVIIFDSDWNPHQDLQAQDRAHRIGQKNEVRVLRLVTVNSVEERILAAAKYKLNLDEKVIQAGMFDQKSTGSERKQFLQAILQQDDGDEEDDENEVPDDETINQMIARTEDEFELFQKMDLDRRREEARNIKRKPRLMEESELPSWLLKDDFEVERLANEEEEDKLFGRGSRQRKEVDYSDSLTERQWLKAIEDGNYDEIEFHTGIKSKRRKSKSGKRRRIDDDDDDDDEEDDEKPKKKRGRPSLEKNPPNPPNLMNKMRRIIHEIVNFKVPDPEASPHPEDVEDSENKDKNNESGMAYRHIADAFLELPSRKELPDYYELIRRPLDIKKIRSRINNHKYRSLEELREDFIQMCQNAQIYNMEQSQIYEDSLMLQKIYDGVAEKVETKEAAAAAAAASVSAGASGANTTGGDTDQGYDDDDMIDESDEDEDDDDLPKKKKKTSSTGRTQGRPGRQAKTNSKRYISDDDSDDTDE</sequence>
<evidence type="ECO:0000256" key="5">
    <source>
        <dbReference type="ARBA" id="ARBA00022840"/>
    </source>
</evidence>
<proteinExistence type="predicted"/>
<dbReference type="FunCoup" id="A0A6P6Y9F9">
    <property type="interactions" value="1323"/>
</dbReference>
<dbReference type="Gene3D" id="3.40.50.300">
    <property type="entry name" value="P-loop containing nucleotide triphosphate hydrolases"/>
    <property type="match status" value="1"/>
</dbReference>
<evidence type="ECO:0000313" key="12">
    <source>
        <dbReference type="Proteomes" id="UP000515146"/>
    </source>
</evidence>
<evidence type="ECO:0000313" key="13">
    <source>
        <dbReference type="RefSeq" id="XP_027202088.1"/>
    </source>
</evidence>
<dbReference type="GO" id="GO:0042393">
    <property type="term" value="F:histone binding"/>
    <property type="evidence" value="ECO:0007669"/>
    <property type="project" value="InterPro"/>
</dbReference>
<keyword evidence="4" id="KW-0347">Helicase</keyword>
<dbReference type="GeneID" id="113796042"/>
<dbReference type="InterPro" id="IPR037259">
    <property type="entry name" value="BRK_sf"/>
</dbReference>
<dbReference type="InterPro" id="IPR038718">
    <property type="entry name" value="SNF2-like_sf"/>
</dbReference>
<dbReference type="FunFam" id="3.40.50.300:FF:003020">
    <property type="entry name" value="SNF2-related domain-containing protein"/>
    <property type="match status" value="1"/>
</dbReference>
<dbReference type="InterPro" id="IPR006576">
    <property type="entry name" value="BRK_domain"/>
</dbReference>
<dbReference type="InterPro" id="IPR001650">
    <property type="entry name" value="Helicase_C-like"/>
</dbReference>
<evidence type="ECO:0000256" key="11">
    <source>
        <dbReference type="ARBA" id="ARBA00023242"/>
    </source>
</evidence>
<dbReference type="FunFam" id="3.40.50.10810:FF:000008">
    <property type="entry name" value="Chromatin structure-remodeling complex subunit snf21"/>
    <property type="match status" value="1"/>
</dbReference>
<dbReference type="PROSITE" id="PS50014">
    <property type="entry name" value="BROMODOMAIN_2"/>
    <property type="match status" value="1"/>
</dbReference>
<dbReference type="InterPro" id="IPR000330">
    <property type="entry name" value="SNF2_N"/>
</dbReference>
<dbReference type="GO" id="GO:0005634">
    <property type="term" value="C:nucleus"/>
    <property type="evidence" value="ECO:0007669"/>
    <property type="project" value="UniProtKB-SubCell"/>
</dbReference>
<dbReference type="InterPro" id="IPR014012">
    <property type="entry name" value="HSA_dom"/>
</dbReference>
<dbReference type="Pfam" id="PF14619">
    <property type="entry name" value="SnAC"/>
    <property type="match status" value="1"/>
</dbReference>
<dbReference type="GO" id="GO:0005524">
    <property type="term" value="F:ATP binding"/>
    <property type="evidence" value="ECO:0007669"/>
    <property type="project" value="UniProtKB-KW"/>
</dbReference>
<dbReference type="Gene3D" id="3.40.50.10810">
    <property type="entry name" value="Tandem AAA-ATPase domain"/>
    <property type="match status" value="1"/>
</dbReference>
<dbReference type="GO" id="GO:0048731">
    <property type="term" value="P:system development"/>
    <property type="evidence" value="ECO:0007669"/>
    <property type="project" value="UniProtKB-ARBA"/>
</dbReference>
<gene>
    <name evidence="13" type="primary">LOC113796042</name>
</gene>
<dbReference type="SMART" id="SM00573">
    <property type="entry name" value="HSA"/>
    <property type="match status" value="1"/>
</dbReference>
<evidence type="ECO:0000256" key="9">
    <source>
        <dbReference type="ARBA" id="ARBA00023159"/>
    </source>
</evidence>
<dbReference type="PROSITE" id="PS51204">
    <property type="entry name" value="HSA"/>
    <property type="match status" value="1"/>
</dbReference>
<dbReference type="Pfam" id="PF07533">
    <property type="entry name" value="BRK"/>
    <property type="match status" value="1"/>
</dbReference>
<dbReference type="GO" id="GO:0016787">
    <property type="term" value="F:hydrolase activity"/>
    <property type="evidence" value="ECO:0007669"/>
    <property type="project" value="UniProtKB-KW"/>
</dbReference>
<dbReference type="InterPro" id="IPR029295">
    <property type="entry name" value="SnAC"/>
</dbReference>
<dbReference type="SMART" id="SM00490">
    <property type="entry name" value="HELICc"/>
    <property type="match status" value="1"/>
</dbReference>
<keyword evidence="10" id="KW-0804">Transcription</keyword>
<dbReference type="InterPro" id="IPR049730">
    <property type="entry name" value="SNF2/RAD54-like_C"/>
</dbReference>
<dbReference type="GO" id="GO:0006355">
    <property type="term" value="P:regulation of DNA-templated transcription"/>
    <property type="evidence" value="ECO:0007669"/>
    <property type="project" value="InterPro"/>
</dbReference>
<dbReference type="SMART" id="SM00487">
    <property type="entry name" value="DEXDc"/>
    <property type="match status" value="1"/>
</dbReference>
<evidence type="ECO:0000256" key="6">
    <source>
        <dbReference type="ARBA" id="ARBA00022853"/>
    </source>
</evidence>
<dbReference type="GO" id="GO:0006325">
    <property type="term" value="P:chromatin organization"/>
    <property type="evidence" value="ECO:0007669"/>
    <property type="project" value="UniProtKB-KW"/>
</dbReference>
<dbReference type="Gene3D" id="1.20.5.170">
    <property type="match status" value="1"/>
</dbReference>
<dbReference type="CDD" id="cd18793">
    <property type="entry name" value="SF2_C_SNF"/>
    <property type="match status" value="1"/>
</dbReference>
<dbReference type="InterPro" id="IPR036427">
    <property type="entry name" value="Bromodomain-like_sf"/>
</dbReference>
<evidence type="ECO:0000256" key="2">
    <source>
        <dbReference type="ARBA" id="ARBA00022741"/>
    </source>
</evidence>
<dbReference type="CTD" id="39744"/>
<keyword evidence="5" id="KW-0067">ATP-binding</keyword>
<dbReference type="SUPFAM" id="SSF47370">
    <property type="entry name" value="Bromodomain"/>
    <property type="match status" value="1"/>
</dbReference>
<dbReference type="KEGG" id="dpte:113796042"/>
<dbReference type="SMART" id="SM00297">
    <property type="entry name" value="BROMO"/>
    <property type="match status" value="1"/>
</dbReference>
<dbReference type="InterPro" id="IPR001487">
    <property type="entry name" value="Bromodomain"/>
</dbReference>
<evidence type="ECO:0000256" key="3">
    <source>
        <dbReference type="ARBA" id="ARBA00022801"/>
    </source>
</evidence>
<dbReference type="GO" id="GO:0048513">
    <property type="term" value="P:animal organ development"/>
    <property type="evidence" value="ECO:0007669"/>
    <property type="project" value="UniProtKB-ARBA"/>
</dbReference>
<dbReference type="SMART" id="SM00592">
    <property type="entry name" value="BRK"/>
    <property type="match status" value="1"/>
</dbReference>
<dbReference type="CDD" id="cd22541">
    <property type="entry name" value="SP5_N"/>
    <property type="match status" value="1"/>
</dbReference>
<dbReference type="Pfam" id="PF00176">
    <property type="entry name" value="SNF2-rel_dom"/>
    <property type="match status" value="1"/>
</dbReference>
<accession>A0A6P6Y9F9</accession>
<keyword evidence="3" id="KW-0378">Hydrolase</keyword>
<dbReference type="RefSeq" id="XP_027202088.1">
    <property type="nucleotide sequence ID" value="XM_027346287.1"/>
</dbReference>
<keyword evidence="7" id="KW-0805">Transcription regulation</keyword>